<evidence type="ECO:0000313" key="1">
    <source>
        <dbReference type="EMBL" id="KRG40999.1"/>
    </source>
</evidence>
<dbReference type="InterPro" id="IPR036412">
    <property type="entry name" value="HAD-like_sf"/>
</dbReference>
<protein>
    <submittedName>
        <fullName evidence="1">HAD family hydrolase</fullName>
    </submittedName>
</protein>
<keyword evidence="2" id="KW-1185">Reference proteome</keyword>
<dbReference type="Pfam" id="PF00702">
    <property type="entry name" value="Hydrolase"/>
    <property type="match status" value="1"/>
</dbReference>
<dbReference type="NCBIfam" id="TIGR01549">
    <property type="entry name" value="HAD-SF-IA-v1"/>
    <property type="match status" value="1"/>
</dbReference>
<comment type="caution">
    <text evidence="1">The sequence shown here is derived from an EMBL/GenBank/DDBJ whole genome shotgun (WGS) entry which is preliminary data.</text>
</comment>
<dbReference type="CDD" id="cd01427">
    <property type="entry name" value="HAD_like"/>
    <property type="match status" value="1"/>
</dbReference>
<dbReference type="PANTHER" id="PTHR43885:SF1">
    <property type="entry name" value="SUPERFAMILY HYDROLASE, PUTATIVE (AFU_ORTHOLOGUE AFUA_4G13290)-RELATED"/>
    <property type="match status" value="1"/>
</dbReference>
<gene>
    <name evidence="1" type="ORF">ARC20_12245</name>
</gene>
<dbReference type="Proteomes" id="UP000051802">
    <property type="component" value="Unassembled WGS sequence"/>
</dbReference>
<dbReference type="Gene3D" id="1.10.260.80">
    <property type="match status" value="1"/>
</dbReference>
<dbReference type="AlphaFoldDB" id="A0A0R0AI63"/>
<dbReference type="OrthoDB" id="5623813at2"/>
<dbReference type="InterPro" id="IPR023214">
    <property type="entry name" value="HAD_sf"/>
</dbReference>
<dbReference type="Gene3D" id="3.40.50.1000">
    <property type="entry name" value="HAD superfamily/HAD-like"/>
    <property type="match status" value="1"/>
</dbReference>
<dbReference type="PANTHER" id="PTHR43885">
    <property type="entry name" value="HALOACID DEHALOGENASE-LIKE HYDROLASE"/>
    <property type="match status" value="1"/>
</dbReference>
<sequence length="203" mass="21428">MRSLSARRHWVFDLDGTLTRAVHDFALIRRELAIPAEQDILGHMAALPAAQAAAKRAWLMAHERELAAASVPAPGAVALLRALHAAGCQLGILTRNDHALAQLTLAEIGVQDLFPPQAIVGRDEAVPKPHPAGLLLHAARWGVAPGELVMVGDHGYDLEAGRAAGAMTVFVGATNAWPALSDHAYADCEALRQACWPEATAAG</sequence>
<dbReference type="STRING" id="676599.ARC20_12245"/>
<name>A0A0R0AI63_9GAMM</name>
<proteinExistence type="predicted"/>
<accession>A0A0R0AI63</accession>
<dbReference type="EMBL" id="LLXU01000092">
    <property type="protein sequence ID" value="KRG40999.1"/>
    <property type="molecule type" value="Genomic_DNA"/>
</dbReference>
<evidence type="ECO:0000313" key="2">
    <source>
        <dbReference type="Proteomes" id="UP000051802"/>
    </source>
</evidence>
<dbReference type="GO" id="GO:0016787">
    <property type="term" value="F:hydrolase activity"/>
    <property type="evidence" value="ECO:0007669"/>
    <property type="project" value="UniProtKB-KW"/>
</dbReference>
<organism evidence="1 2">
    <name type="scientific">Stenotrophomonas panacihumi</name>
    <dbReference type="NCBI Taxonomy" id="676599"/>
    <lineage>
        <taxon>Bacteria</taxon>
        <taxon>Pseudomonadati</taxon>
        <taxon>Pseudomonadota</taxon>
        <taxon>Gammaproteobacteria</taxon>
        <taxon>Lysobacterales</taxon>
        <taxon>Lysobacteraceae</taxon>
        <taxon>Stenotrophomonas</taxon>
    </lineage>
</organism>
<dbReference type="SUPFAM" id="SSF56784">
    <property type="entry name" value="HAD-like"/>
    <property type="match status" value="1"/>
</dbReference>
<dbReference type="SFLD" id="SFLDS00003">
    <property type="entry name" value="Haloacid_Dehalogenase"/>
    <property type="match status" value="1"/>
</dbReference>
<keyword evidence="1" id="KW-0378">Hydrolase</keyword>
<dbReference type="InterPro" id="IPR006439">
    <property type="entry name" value="HAD-SF_hydro_IA"/>
</dbReference>
<dbReference type="SFLD" id="SFLDG01129">
    <property type="entry name" value="C1.5:_HAD__Beta-PGM__Phosphata"/>
    <property type="match status" value="1"/>
</dbReference>
<reference evidence="1 2" key="1">
    <citation type="submission" date="2015-10" db="EMBL/GenBank/DDBJ databases">
        <title>Genome sequencing and analysis of members of genus Stenotrophomonas.</title>
        <authorList>
            <person name="Patil P.P."/>
            <person name="Midha S."/>
            <person name="Patil P.B."/>
        </authorList>
    </citation>
    <scope>NUCLEOTIDE SEQUENCE [LARGE SCALE GENOMIC DNA]</scope>
    <source>
        <strain evidence="1 2">JCM 16536</strain>
    </source>
</reference>
<dbReference type="RefSeq" id="WP_057647414.1">
    <property type="nucleotide sequence ID" value="NZ_LLXU01000092.1"/>
</dbReference>
<dbReference type="NCBIfam" id="TIGR01509">
    <property type="entry name" value="HAD-SF-IA-v3"/>
    <property type="match status" value="1"/>
</dbReference>